<protein>
    <submittedName>
        <fullName evidence="2">Uncharacterized protein</fullName>
    </submittedName>
</protein>
<keyword evidence="1" id="KW-1133">Transmembrane helix</keyword>
<accession>A0A2N0SHQ8</accession>
<sequence length="408" mass="46346">MFQTPFNECETPFTHDENEELIIHEDTNRAFFHNYPSNSYIHAVRIFGGKNYSQSYNTVEWTDENGQVNSRYSLSSAGAAISLFLKEICNKPNSRVSGTILFGFDISFLQQLHETIAHQSNTDLTSRSQKNKRISMVGKDIATQTLTILNKNKFISPSEEIIATIESIILVELHFGSGDTTADNIQHLDSIVCACDETLISRDGYRKLAQAVPNLIREHAITLIMKALVPIKTLILIFLLLMVMMMKISEILLKLNLMMMKITLGDKINIKLSGDGRNVGHKQKYVMLIMCILNEGEAVLNPSHQYSICLLYIEKESYNSLSTVSAKFSHELEQLLKEGYRASDGTIWPIELFFSGDWKFAALILGINAAMSNYFCLYCNCHKDERHNMDKVWLNSKTHMNAKILCFL</sequence>
<dbReference type="VEuPathDB" id="FungiDB:RhiirA1_449237"/>
<dbReference type="Proteomes" id="UP000232688">
    <property type="component" value="Unassembled WGS sequence"/>
</dbReference>
<proteinExistence type="predicted"/>
<dbReference type="VEuPathDB" id="FungiDB:RhiirFUN_004722"/>
<keyword evidence="1" id="KW-0472">Membrane</keyword>
<reference evidence="2 3" key="2">
    <citation type="submission" date="2017-10" db="EMBL/GenBank/DDBJ databases">
        <title>Genome analyses suggest a sexual origin of heterokaryosis in a supposedly ancient asexual fungus.</title>
        <authorList>
            <person name="Corradi N."/>
            <person name="Sedzielewska K."/>
            <person name="Noel J."/>
            <person name="Charron P."/>
            <person name="Farinelli L."/>
            <person name="Marton T."/>
            <person name="Kruger M."/>
            <person name="Pelin A."/>
            <person name="Brachmann A."/>
            <person name="Corradi N."/>
        </authorList>
    </citation>
    <scope>NUCLEOTIDE SEQUENCE [LARGE SCALE GENOMIC DNA]</scope>
    <source>
        <strain evidence="2 3">A1</strain>
    </source>
</reference>
<comment type="caution">
    <text evidence="2">The sequence shown here is derived from an EMBL/GenBank/DDBJ whole genome shotgun (WGS) entry which is preliminary data.</text>
</comment>
<dbReference type="AlphaFoldDB" id="A0A2N0SHQ8"/>
<dbReference type="VEuPathDB" id="FungiDB:RhiirFUN_024898"/>
<gene>
    <name evidence="2" type="ORF">RhiirA1_449237</name>
</gene>
<reference evidence="2 3" key="1">
    <citation type="submission" date="2017-10" db="EMBL/GenBank/DDBJ databases">
        <title>Extensive intraspecific genome diversity in a model arbuscular mycorrhizal fungus.</title>
        <authorList>
            <person name="Chen E.C.H."/>
            <person name="Morin E."/>
            <person name="Baudet D."/>
            <person name="Noel J."/>
            <person name="Ndikumana S."/>
            <person name="Charron P."/>
            <person name="St-Onge C."/>
            <person name="Giorgi J."/>
            <person name="Grigoriev I.V."/>
            <person name="Roux C."/>
            <person name="Martin F.M."/>
            <person name="Corradi N."/>
        </authorList>
    </citation>
    <scope>NUCLEOTIDE SEQUENCE [LARGE SCALE GENOMIC DNA]</scope>
    <source>
        <strain evidence="2 3">A1</strain>
    </source>
</reference>
<name>A0A2N0SHQ8_9GLOM</name>
<keyword evidence="1" id="KW-0812">Transmembrane</keyword>
<feature type="transmembrane region" description="Helical" evidence="1">
    <location>
        <begin position="234"/>
        <end position="253"/>
    </location>
</feature>
<evidence type="ECO:0000313" key="3">
    <source>
        <dbReference type="Proteomes" id="UP000232688"/>
    </source>
</evidence>
<dbReference type="VEuPathDB" id="FungiDB:FUN_000843"/>
<organism evidence="2 3">
    <name type="scientific">Rhizophagus irregularis</name>
    <dbReference type="NCBI Taxonomy" id="588596"/>
    <lineage>
        <taxon>Eukaryota</taxon>
        <taxon>Fungi</taxon>
        <taxon>Fungi incertae sedis</taxon>
        <taxon>Mucoromycota</taxon>
        <taxon>Glomeromycotina</taxon>
        <taxon>Glomeromycetes</taxon>
        <taxon>Glomerales</taxon>
        <taxon>Glomeraceae</taxon>
        <taxon>Rhizophagus</taxon>
    </lineage>
</organism>
<evidence type="ECO:0000313" key="2">
    <source>
        <dbReference type="EMBL" id="PKC75085.1"/>
    </source>
</evidence>
<dbReference type="PANTHER" id="PTHR31424:SF5">
    <property type="entry name" value="APPLE DOMAIN-CONTAINING PROTEIN"/>
    <property type="match status" value="1"/>
</dbReference>
<evidence type="ECO:0000256" key="1">
    <source>
        <dbReference type="SAM" id="Phobius"/>
    </source>
</evidence>
<dbReference type="EMBL" id="LLXH01000032">
    <property type="protein sequence ID" value="PKC75085.1"/>
    <property type="molecule type" value="Genomic_DNA"/>
</dbReference>
<dbReference type="PANTHER" id="PTHR31424">
    <property type="entry name" value="PROTEIN CBG23806"/>
    <property type="match status" value="1"/>
</dbReference>